<sequence length="239" mass="27145">MMKGESKKDLQETGDRLVGFAGALNLPFEFHAVVDRLEDVRLWMLHVKEKESVAVNCILQLHKMLYDESGGVLRDFLGLIRSTNPMVVLMAEQEAKHNVPLLELRVSNSLEYYSAVFDSIDASLPLNSSVRIKIEEMFAKEIRNIVAFEGSDRFERHESFAEWRKLMVNNGFRNMGIGDREMLQSRMLLKMYSCEKYSLVKQGEDGAGLTLCWQEQPLYTVSAWTPIDVAGSSSSVSQP</sequence>
<accession>A0A835M591</accession>
<evidence type="ECO:0000313" key="5">
    <source>
        <dbReference type="Proteomes" id="UP000631114"/>
    </source>
</evidence>
<evidence type="ECO:0000256" key="1">
    <source>
        <dbReference type="ARBA" id="ARBA00023015"/>
    </source>
</evidence>
<evidence type="ECO:0000256" key="2">
    <source>
        <dbReference type="ARBA" id="ARBA00023163"/>
    </source>
</evidence>
<protein>
    <submittedName>
        <fullName evidence="4">Uncharacterized protein</fullName>
    </submittedName>
</protein>
<feature type="region of interest" description="Leucine repeat II (LRII)" evidence="3">
    <location>
        <begin position="12"/>
        <end position="44"/>
    </location>
</feature>
<comment type="caution">
    <text evidence="4">The sequence shown here is derived from an EMBL/GenBank/DDBJ whole genome shotgun (WGS) entry which is preliminary data.</text>
</comment>
<dbReference type="Proteomes" id="UP000631114">
    <property type="component" value="Unassembled WGS sequence"/>
</dbReference>
<feature type="region of interest" description="PFYRE" evidence="3">
    <location>
        <begin position="53"/>
        <end position="144"/>
    </location>
</feature>
<keyword evidence="2" id="KW-0804">Transcription</keyword>
<comment type="similarity">
    <text evidence="3">Belongs to the GRAS family.</text>
</comment>
<keyword evidence="1" id="KW-0805">Transcription regulation</keyword>
<feature type="region of interest" description="SAW" evidence="3">
    <location>
        <begin position="147"/>
        <end position="225"/>
    </location>
</feature>
<comment type="caution">
    <text evidence="3">Lacks conserved residue(s) required for the propagation of feature annotation.</text>
</comment>
<dbReference type="OrthoDB" id="1902659at2759"/>
<gene>
    <name evidence="4" type="ORF">IFM89_032859</name>
</gene>
<evidence type="ECO:0000256" key="3">
    <source>
        <dbReference type="PROSITE-ProRule" id="PRU01191"/>
    </source>
</evidence>
<proteinExistence type="inferred from homology"/>
<evidence type="ECO:0000313" key="4">
    <source>
        <dbReference type="EMBL" id="KAF9616897.1"/>
    </source>
</evidence>
<organism evidence="4 5">
    <name type="scientific">Coptis chinensis</name>
    <dbReference type="NCBI Taxonomy" id="261450"/>
    <lineage>
        <taxon>Eukaryota</taxon>
        <taxon>Viridiplantae</taxon>
        <taxon>Streptophyta</taxon>
        <taxon>Embryophyta</taxon>
        <taxon>Tracheophyta</taxon>
        <taxon>Spermatophyta</taxon>
        <taxon>Magnoliopsida</taxon>
        <taxon>Ranunculales</taxon>
        <taxon>Ranunculaceae</taxon>
        <taxon>Coptidoideae</taxon>
        <taxon>Coptis</taxon>
    </lineage>
</organism>
<keyword evidence="5" id="KW-1185">Reference proteome</keyword>
<dbReference type="EMBL" id="JADFTS010000003">
    <property type="protein sequence ID" value="KAF9616897.1"/>
    <property type="molecule type" value="Genomic_DNA"/>
</dbReference>
<dbReference type="PROSITE" id="PS50985">
    <property type="entry name" value="GRAS"/>
    <property type="match status" value="1"/>
</dbReference>
<name>A0A835M591_9MAGN</name>
<dbReference type="AlphaFoldDB" id="A0A835M591"/>
<reference evidence="4 5" key="1">
    <citation type="submission" date="2020-10" db="EMBL/GenBank/DDBJ databases">
        <title>The Coptis chinensis genome and diversification of protoberbering-type alkaloids.</title>
        <authorList>
            <person name="Wang B."/>
            <person name="Shu S."/>
            <person name="Song C."/>
            <person name="Liu Y."/>
        </authorList>
    </citation>
    <scope>NUCLEOTIDE SEQUENCE [LARGE SCALE GENOMIC DNA]</scope>
    <source>
        <strain evidence="4">HL-2020</strain>
        <tissue evidence="4">Leaf</tissue>
    </source>
</reference>
<dbReference type="InterPro" id="IPR005202">
    <property type="entry name" value="TF_GRAS"/>
</dbReference>
<dbReference type="Pfam" id="PF03514">
    <property type="entry name" value="GRAS"/>
    <property type="match status" value="1"/>
</dbReference>
<dbReference type="PANTHER" id="PTHR31636">
    <property type="entry name" value="OSJNBA0084A10.13 PROTEIN-RELATED"/>
    <property type="match status" value="1"/>
</dbReference>